<evidence type="ECO:0000313" key="3">
    <source>
        <dbReference type="Proteomes" id="UP001152320"/>
    </source>
</evidence>
<keyword evidence="3" id="KW-1185">Reference proteome</keyword>
<proteinExistence type="predicted"/>
<keyword evidence="1" id="KW-0732">Signal</keyword>
<gene>
    <name evidence="2" type="ORF">HOLleu_25290</name>
</gene>
<organism evidence="2 3">
    <name type="scientific">Holothuria leucospilota</name>
    <name type="common">Black long sea cucumber</name>
    <name type="synonym">Mertensiothuria leucospilota</name>
    <dbReference type="NCBI Taxonomy" id="206669"/>
    <lineage>
        <taxon>Eukaryota</taxon>
        <taxon>Metazoa</taxon>
        <taxon>Echinodermata</taxon>
        <taxon>Eleutherozoa</taxon>
        <taxon>Echinozoa</taxon>
        <taxon>Holothuroidea</taxon>
        <taxon>Aspidochirotacea</taxon>
        <taxon>Aspidochirotida</taxon>
        <taxon>Holothuriidae</taxon>
        <taxon>Holothuria</taxon>
    </lineage>
</organism>
<reference evidence="2" key="1">
    <citation type="submission" date="2021-10" db="EMBL/GenBank/DDBJ databases">
        <title>Tropical sea cucumber genome reveals ecological adaptation and Cuvierian tubules defense mechanism.</title>
        <authorList>
            <person name="Chen T."/>
        </authorList>
    </citation>
    <scope>NUCLEOTIDE SEQUENCE</scope>
    <source>
        <strain evidence="2">Nanhai2018</strain>
        <tissue evidence="2">Muscle</tissue>
    </source>
</reference>
<comment type="caution">
    <text evidence="2">The sequence shown here is derived from an EMBL/GenBank/DDBJ whole genome shotgun (WGS) entry which is preliminary data.</text>
</comment>
<feature type="chain" id="PRO_5040489599" description="Secreted protein" evidence="1">
    <location>
        <begin position="23"/>
        <end position="101"/>
    </location>
</feature>
<accession>A0A9Q1BSU2</accession>
<evidence type="ECO:0000313" key="2">
    <source>
        <dbReference type="EMBL" id="KAJ8031924.1"/>
    </source>
</evidence>
<dbReference type="EMBL" id="JAIZAY010000012">
    <property type="protein sequence ID" value="KAJ8031924.1"/>
    <property type="molecule type" value="Genomic_DNA"/>
</dbReference>
<feature type="signal peptide" evidence="1">
    <location>
        <begin position="1"/>
        <end position="22"/>
    </location>
</feature>
<name>A0A9Q1BSU2_HOLLE</name>
<protein>
    <recommendedName>
        <fullName evidence="4">Secreted protein</fullName>
    </recommendedName>
</protein>
<evidence type="ECO:0008006" key="4">
    <source>
        <dbReference type="Google" id="ProtNLM"/>
    </source>
</evidence>
<dbReference type="Proteomes" id="UP001152320">
    <property type="component" value="Chromosome 12"/>
</dbReference>
<evidence type="ECO:0000256" key="1">
    <source>
        <dbReference type="SAM" id="SignalP"/>
    </source>
</evidence>
<dbReference type="AlphaFoldDB" id="A0A9Q1BSU2"/>
<sequence>MSTCRSVIKLFTYVFLSTLCYAVHHCQLCCYLVHVQFFRSLISYVLEVLTMADKNIYLTLSNGIKVPQIGLGTYKVRSIIIQCRCSMHTKIARVMTVCLAC</sequence>